<evidence type="ECO:0000313" key="3">
    <source>
        <dbReference type="Proteomes" id="UP000242913"/>
    </source>
</evidence>
<dbReference type="Proteomes" id="UP000242913">
    <property type="component" value="Unassembled WGS sequence"/>
</dbReference>
<sequence length="184" mass="20060">MPLDYEDVYSLACIFASARAGSLHVDVKMQRRVHFALHCIASDITIIIISSSNSLNGGCERDDAGCTADVNLQPFPSFYFSRSARDCVRLRTRLVTAILRQPPQLRNFQPIKPRPSIAAISIVIVVDRMCGSDCCPALAISREDDQSTRGMCHVTLLSLNDNGGDDSSGVGRHPLRSIDEIPAG</sequence>
<dbReference type="EMBL" id="KZ271555">
    <property type="protein sequence ID" value="OZC04937.1"/>
    <property type="molecule type" value="Genomic_DNA"/>
</dbReference>
<accession>A0A238BHH7</accession>
<keyword evidence="3" id="KW-1185">Reference proteome</keyword>
<reference evidence="2 3" key="1">
    <citation type="submission" date="2015-12" db="EMBL/GenBank/DDBJ databases">
        <title>Draft genome of the nematode, Onchocerca flexuosa.</title>
        <authorList>
            <person name="Mitreva M."/>
        </authorList>
    </citation>
    <scope>NUCLEOTIDE SEQUENCE [LARGE SCALE GENOMIC DNA]</scope>
    <source>
        <strain evidence="2">Red Deer</strain>
    </source>
</reference>
<dbReference type="AlphaFoldDB" id="A0A238BHH7"/>
<protein>
    <submittedName>
        <fullName evidence="2">Uncharacterized protein</fullName>
    </submittedName>
</protein>
<organism evidence="2 3">
    <name type="scientific">Onchocerca flexuosa</name>
    <dbReference type="NCBI Taxonomy" id="387005"/>
    <lineage>
        <taxon>Eukaryota</taxon>
        <taxon>Metazoa</taxon>
        <taxon>Ecdysozoa</taxon>
        <taxon>Nematoda</taxon>
        <taxon>Chromadorea</taxon>
        <taxon>Rhabditida</taxon>
        <taxon>Spirurina</taxon>
        <taxon>Spiruromorpha</taxon>
        <taxon>Filarioidea</taxon>
        <taxon>Onchocercidae</taxon>
        <taxon>Onchocerca</taxon>
    </lineage>
</organism>
<evidence type="ECO:0000313" key="2">
    <source>
        <dbReference type="EMBL" id="OZC04937.1"/>
    </source>
</evidence>
<name>A0A238BHH7_9BILA</name>
<gene>
    <name evidence="2" type="ORF">X798_08089</name>
</gene>
<feature type="region of interest" description="Disordered" evidence="1">
    <location>
        <begin position="163"/>
        <end position="184"/>
    </location>
</feature>
<proteinExistence type="predicted"/>
<evidence type="ECO:0000256" key="1">
    <source>
        <dbReference type="SAM" id="MobiDB-lite"/>
    </source>
</evidence>